<dbReference type="AlphaFoldDB" id="A0A7W3ZQB8"/>
<dbReference type="Proteomes" id="UP000525686">
    <property type="component" value="Unassembled WGS sequence"/>
</dbReference>
<dbReference type="EMBL" id="JABJWZ010000385">
    <property type="protein sequence ID" value="MBB1256540.1"/>
    <property type="molecule type" value="Genomic_DNA"/>
</dbReference>
<organism evidence="1 2">
    <name type="scientific">Streptomyces alkaliterrae</name>
    <dbReference type="NCBI Taxonomy" id="2213162"/>
    <lineage>
        <taxon>Bacteria</taxon>
        <taxon>Bacillati</taxon>
        <taxon>Actinomycetota</taxon>
        <taxon>Actinomycetes</taxon>
        <taxon>Kitasatosporales</taxon>
        <taxon>Streptomycetaceae</taxon>
        <taxon>Streptomyces</taxon>
    </lineage>
</organism>
<sequence length="303" mass="33577">MAIDQWSQLASSLSGLRTAFDRSAQFPEAYLPDSPADRERQGDRLAGDWARRPAHSANITPLPAVFSVLDHLDSLGTLFRSAGGITTTYTVARAALDIATGPWYLLEPGIGSRERVRRYMNFRLQSLKEQMQLDSAGKTDIREHSEQRIESIIHTAQQHGFKARRTKDRYKPPYLDDPLPTTMELASQIVSKEEPSLGRLFWRVGSAVAHGHQYGFALFFGEEQVVDPISGDIAKQLQTNARQTALGCGGAPLAAIALLRRLYAQYGWETTELEAAVHGVLTTWRRVAAGPPPSPLIPDTFRP</sequence>
<evidence type="ECO:0000313" key="1">
    <source>
        <dbReference type="EMBL" id="MBB1256540.1"/>
    </source>
</evidence>
<evidence type="ECO:0000313" key="2">
    <source>
        <dbReference type="Proteomes" id="UP000525686"/>
    </source>
</evidence>
<reference evidence="2" key="1">
    <citation type="submission" date="2020-05" db="EMBL/GenBank/DDBJ databases">
        <title>Classification of alakaliphilic streptomycetes isolated from an alkaline soil next to Lonar Crater, India and a proposal for the recognition of Streptomyces alkaliterrae sp. nov.</title>
        <authorList>
            <person name="Golinska P."/>
        </authorList>
    </citation>
    <scope>NUCLEOTIDE SEQUENCE [LARGE SCALE GENOMIC DNA]</scope>
    <source>
        <strain evidence="2">OF3</strain>
    </source>
</reference>
<proteinExistence type="predicted"/>
<comment type="caution">
    <text evidence="1">The sequence shown here is derived from an EMBL/GenBank/DDBJ whole genome shotgun (WGS) entry which is preliminary data.</text>
</comment>
<accession>A0A7W3ZQB8</accession>
<dbReference type="RefSeq" id="WP_181355499.1">
    <property type="nucleotide sequence ID" value="NZ_JABJWZ010000385.1"/>
</dbReference>
<gene>
    <name evidence="1" type="ORF">H3146_24785</name>
</gene>
<protein>
    <submittedName>
        <fullName evidence="1">Uncharacterized protein</fullName>
    </submittedName>
</protein>
<name>A0A7W3ZQB8_9ACTN</name>